<organism evidence="10 11">
    <name type="scientific">Streptosporangium vulgare</name>
    <dbReference type="NCBI Taxonomy" id="46190"/>
    <lineage>
        <taxon>Bacteria</taxon>
        <taxon>Bacillati</taxon>
        <taxon>Actinomycetota</taxon>
        <taxon>Actinomycetes</taxon>
        <taxon>Streptosporangiales</taxon>
        <taxon>Streptosporangiaceae</taxon>
        <taxon>Streptosporangium</taxon>
    </lineage>
</organism>
<evidence type="ECO:0000256" key="8">
    <source>
        <dbReference type="SAM" id="MobiDB-lite"/>
    </source>
</evidence>
<dbReference type="GO" id="GO:0004674">
    <property type="term" value="F:protein serine/threonine kinase activity"/>
    <property type="evidence" value="ECO:0007669"/>
    <property type="project" value="UniProtKB-EC"/>
</dbReference>
<evidence type="ECO:0000256" key="1">
    <source>
        <dbReference type="ARBA" id="ARBA00012513"/>
    </source>
</evidence>
<dbReference type="PANTHER" id="PTHR43289:SF6">
    <property type="entry name" value="SERINE_THREONINE-PROTEIN KINASE NEKL-3"/>
    <property type="match status" value="1"/>
</dbReference>
<evidence type="ECO:0000256" key="3">
    <source>
        <dbReference type="ARBA" id="ARBA00022679"/>
    </source>
</evidence>
<keyword evidence="5 10" id="KW-0418">Kinase</keyword>
<dbReference type="Gene3D" id="3.30.200.20">
    <property type="entry name" value="Phosphorylase Kinase, domain 1"/>
    <property type="match status" value="1"/>
</dbReference>
<dbReference type="PROSITE" id="PS50011">
    <property type="entry name" value="PROTEIN_KINASE_DOM"/>
    <property type="match status" value="1"/>
</dbReference>
<dbReference type="EC" id="2.7.11.1" evidence="1"/>
<dbReference type="SUPFAM" id="SSF56112">
    <property type="entry name" value="Protein kinase-like (PK-like)"/>
    <property type="match status" value="1"/>
</dbReference>
<evidence type="ECO:0000256" key="7">
    <source>
        <dbReference type="PROSITE-ProRule" id="PRU10141"/>
    </source>
</evidence>
<evidence type="ECO:0000256" key="2">
    <source>
        <dbReference type="ARBA" id="ARBA00022527"/>
    </source>
</evidence>
<accession>A0ABV5T8Y2</accession>
<feature type="region of interest" description="Disordered" evidence="8">
    <location>
        <begin position="1"/>
        <end position="20"/>
    </location>
</feature>
<feature type="binding site" evidence="7">
    <location>
        <position position="62"/>
    </location>
    <ligand>
        <name>ATP</name>
        <dbReference type="ChEBI" id="CHEBI:30616"/>
    </ligand>
</feature>
<evidence type="ECO:0000313" key="11">
    <source>
        <dbReference type="Proteomes" id="UP001589610"/>
    </source>
</evidence>
<dbReference type="PROSITE" id="PS00108">
    <property type="entry name" value="PROTEIN_KINASE_ST"/>
    <property type="match status" value="1"/>
</dbReference>
<dbReference type="PROSITE" id="PS00107">
    <property type="entry name" value="PROTEIN_KINASE_ATP"/>
    <property type="match status" value="1"/>
</dbReference>
<dbReference type="Pfam" id="PF00069">
    <property type="entry name" value="Pkinase"/>
    <property type="match status" value="1"/>
</dbReference>
<dbReference type="InterPro" id="IPR011009">
    <property type="entry name" value="Kinase-like_dom_sf"/>
</dbReference>
<dbReference type="CDD" id="cd14014">
    <property type="entry name" value="STKc_PknB_like"/>
    <property type="match status" value="1"/>
</dbReference>
<keyword evidence="2" id="KW-0723">Serine/threonine-protein kinase</keyword>
<dbReference type="Gene3D" id="1.10.510.10">
    <property type="entry name" value="Transferase(Phosphotransferase) domain 1"/>
    <property type="match status" value="1"/>
</dbReference>
<keyword evidence="4 7" id="KW-0547">Nucleotide-binding</keyword>
<evidence type="ECO:0000256" key="5">
    <source>
        <dbReference type="ARBA" id="ARBA00022777"/>
    </source>
</evidence>
<dbReference type="InterPro" id="IPR017441">
    <property type="entry name" value="Protein_kinase_ATP_BS"/>
</dbReference>
<name>A0ABV5T8Y2_9ACTN</name>
<evidence type="ECO:0000256" key="6">
    <source>
        <dbReference type="ARBA" id="ARBA00022840"/>
    </source>
</evidence>
<keyword evidence="11" id="KW-1185">Reference proteome</keyword>
<evidence type="ECO:0000259" key="9">
    <source>
        <dbReference type="PROSITE" id="PS50011"/>
    </source>
</evidence>
<gene>
    <name evidence="10" type="ORF">ACFFRH_08510</name>
</gene>
<sequence>MTDWSTVISGRATKGRDARRSMGGSMVIGDRYVLDDLPLGQGGMGAVYGGHDKHLDRRVAVKFLKFLTGPDEELKRRFLREARILARLEHPGAPVLYDFGTFDQRLFQVMQFIEGVTVADVVSEHGPLPVPWAAAIAAQACAVLTAAHALSIYHRDLKPTNLMLCPDGSVKVLDFGLAVLRESGSTQFTRVGQILGTPSYMAPEQIQRGLSGPRSDLYALGCVIHEMLTGRQLFTGPTEYAVFERQVKERPPEVPGVPDELNRLVADLLEKDPDNRPSGADVLYERLQPFAVDLPMLPGFLHPSSVPSPGRMYARMVGRVLG</sequence>
<feature type="domain" description="Protein kinase" evidence="9">
    <location>
        <begin position="33"/>
        <end position="291"/>
    </location>
</feature>
<dbReference type="EMBL" id="JBHMBS010000003">
    <property type="protein sequence ID" value="MFB9675523.1"/>
    <property type="molecule type" value="Genomic_DNA"/>
</dbReference>
<dbReference type="RefSeq" id="WP_344746593.1">
    <property type="nucleotide sequence ID" value="NZ_BAAAWW010000099.1"/>
</dbReference>
<comment type="caution">
    <text evidence="10">The sequence shown here is derived from an EMBL/GenBank/DDBJ whole genome shotgun (WGS) entry which is preliminary data.</text>
</comment>
<dbReference type="Proteomes" id="UP001589610">
    <property type="component" value="Unassembled WGS sequence"/>
</dbReference>
<dbReference type="InterPro" id="IPR008271">
    <property type="entry name" value="Ser/Thr_kinase_AS"/>
</dbReference>
<evidence type="ECO:0000313" key="10">
    <source>
        <dbReference type="EMBL" id="MFB9675523.1"/>
    </source>
</evidence>
<dbReference type="SMART" id="SM00220">
    <property type="entry name" value="S_TKc"/>
    <property type="match status" value="1"/>
</dbReference>
<evidence type="ECO:0000256" key="4">
    <source>
        <dbReference type="ARBA" id="ARBA00022741"/>
    </source>
</evidence>
<protein>
    <recommendedName>
        <fullName evidence="1">non-specific serine/threonine protein kinase</fullName>
        <ecNumber evidence="1">2.7.11.1</ecNumber>
    </recommendedName>
</protein>
<dbReference type="InterPro" id="IPR000719">
    <property type="entry name" value="Prot_kinase_dom"/>
</dbReference>
<dbReference type="PANTHER" id="PTHR43289">
    <property type="entry name" value="MITOGEN-ACTIVATED PROTEIN KINASE KINASE KINASE 20-RELATED"/>
    <property type="match status" value="1"/>
</dbReference>
<keyword evidence="3 10" id="KW-0808">Transferase</keyword>
<reference evidence="10 11" key="1">
    <citation type="submission" date="2024-09" db="EMBL/GenBank/DDBJ databases">
        <authorList>
            <person name="Sun Q."/>
            <person name="Mori K."/>
        </authorList>
    </citation>
    <scope>NUCLEOTIDE SEQUENCE [LARGE SCALE GENOMIC DNA]</scope>
    <source>
        <strain evidence="10 11">JCM 3028</strain>
    </source>
</reference>
<proteinExistence type="predicted"/>
<keyword evidence="6 7" id="KW-0067">ATP-binding</keyword>